<accession>A0A8S1YIM6</accession>
<name>A0A8S1YIM6_9CILI</name>
<organism evidence="1 2">
    <name type="scientific">Paramecium pentaurelia</name>
    <dbReference type="NCBI Taxonomy" id="43138"/>
    <lineage>
        <taxon>Eukaryota</taxon>
        <taxon>Sar</taxon>
        <taxon>Alveolata</taxon>
        <taxon>Ciliophora</taxon>
        <taxon>Intramacronucleata</taxon>
        <taxon>Oligohymenophorea</taxon>
        <taxon>Peniculida</taxon>
        <taxon>Parameciidae</taxon>
        <taxon>Paramecium</taxon>
    </lineage>
</organism>
<evidence type="ECO:0000313" key="1">
    <source>
        <dbReference type="EMBL" id="CAD8213363.1"/>
    </source>
</evidence>
<reference evidence="1" key="1">
    <citation type="submission" date="2021-01" db="EMBL/GenBank/DDBJ databases">
        <authorList>
            <consortium name="Genoscope - CEA"/>
            <person name="William W."/>
        </authorList>
    </citation>
    <scope>NUCLEOTIDE SEQUENCE</scope>
</reference>
<sequence>MSNGCNSLKIIDTQSTINFQLILQYTIIEKCYTLDIEKSFSLIVIGEKLKVQKLVKAHRLVIWIVVLKNFNQFISIGDQIIKIWSLEGIQLRLLQSLCCHSRPVKELQNYLISIAWEEPIIKISQQQPCKS</sequence>
<comment type="caution">
    <text evidence="1">The sequence shown here is derived from an EMBL/GenBank/DDBJ whole genome shotgun (WGS) entry which is preliminary data.</text>
</comment>
<protein>
    <submittedName>
        <fullName evidence="1">Uncharacterized protein</fullName>
    </submittedName>
</protein>
<evidence type="ECO:0000313" key="2">
    <source>
        <dbReference type="Proteomes" id="UP000689195"/>
    </source>
</evidence>
<dbReference type="AlphaFoldDB" id="A0A8S1YIM6"/>
<keyword evidence="2" id="KW-1185">Reference proteome</keyword>
<dbReference type="Proteomes" id="UP000689195">
    <property type="component" value="Unassembled WGS sequence"/>
</dbReference>
<dbReference type="EMBL" id="CAJJDO010000177">
    <property type="protein sequence ID" value="CAD8213363.1"/>
    <property type="molecule type" value="Genomic_DNA"/>
</dbReference>
<proteinExistence type="predicted"/>
<dbReference type="OrthoDB" id="63070at2759"/>
<gene>
    <name evidence="1" type="ORF">PPENT_87.1.T1770022</name>
</gene>